<sequence length="161" mass="16944">MAAAAEVSPRTVAMYFPSKQDIALSRFTAAADSLTADIRARGAGQRVTDVLARWLHDDHKRTDPDTKRLALRMFAANPELNALRTARMAPAIDAGATAVAEETGLTADSPGPRMAAVAAAAMQIEISDLMPGAERDAAVETLVTFLEAGIGTLGQARGARR</sequence>
<protein>
    <submittedName>
        <fullName evidence="1">Cell wall protein</fullName>
    </submittedName>
</protein>
<proteinExistence type="predicted"/>
<gene>
    <name evidence="1" type="ORF">EAS64_32890</name>
</gene>
<evidence type="ECO:0000313" key="1">
    <source>
        <dbReference type="EMBL" id="TVZ01093.1"/>
    </source>
</evidence>
<dbReference type="OrthoDB" id="956698at2"/>
<keyword evidence="2" id="KW-1185">Reference proteome</keyword>
<name>A0A6P2BV49_9ACTN</name>
<dbReference type="Gene3D" id="1.10.357.10">
    <property type="entry name" value="Tetracycline Repressor, domain 2"/>
    <property type="match status" value="1"/>
</dbReference>
<dbReference type="AlphaFoldDB" id="A0A6P2BV49"/>
<comment type="caution">
    <text evidence="1">The sequence shown here is derived from an EMBL/GenBank/DDBJ whole genome shotgun (WGS) entry which is preliminary data.</text>
</comment>
<evidence type="ECO:0000313" key="2">
    <source>
        <dbReference type="Proteomes" id="UP000460272"/>
    </source>
</evidence>
<reference evidence="1 2" key="1">
    <citation type="submission" date="2018-11" db="EMBL/GenBank/DDBJ databases">
        <title>Trebonia kvetii gen.nov., sp.nov., a novel acidophilic actinobacterium, and proposal of the new actinobacterial family Treboniaceae fam. nov.</title>
        <authorList>
            <person name="Rapoport D."/>
            <person name="Sagova-Mareckova M."/>
            <person name="Sedlacek I."/>
            <person name="Provaznik J."/>
            <person name="Kralova S."/>
            <person name="Pavlinic D."/>
            <person name="Benes V."/>
            <person name="Kopecky J."/>
        </authorList>
    </citation>
    <scope>NUCLEOTIDE SEQUENCE [LARGE SCALE GENOMIC DNA]</scope>
    <source>
        <strain evidence="1 2">15Tr583</strain>
    </source>
</reference>
<organism evidence="1 2">
    <name type="scientific">Trebonia kvetii</name>
    <dbReference type="NCBI Taxonomy" id="2480626"/>
    <lineage>
        <taxon>Bacteria</taxon>
        <taxon>Bacillati</taxon>
        <taxon>Actinomycetota</taxon>
        <taxon>Actinomycetes</taxon>
        <taxon>Streptosporangiales</taxon>
        <taxon>Treboniaceae</taxon>
        <taxon>Trebonia</taxon>
    </lineage>
</organism>
<dbReference type="EMBL" id="RPFW01000007">
    <property type="protein sequence ID" value="TVZ01093.1"/>
    <property type="molecule type" value="Genomic_DNA"/>
</dbReference>
<accession>A0A6P2BV49</accession>
<dbReference type="Proteomes" id="UP000460272">
    <property type="component" value="Unassembled WGS sequence"/>
</dbReference>